<dbReference type="EMBL" id="JANIIK010000117">
    <property type="protein sequence ID" value="KAJ3586975.1"/>
    <property type="molecule type" value="Genomic_DNA"/>
</dbReference>
<evidence type="ECO:0000313" key="3">
    <source>
        <dbReference type="Proteomes" id="UP001148018"/>
    </source>
</evidence>
<proteinExistence type="predicted"/>
<dbReference type="AlphaFoldDB" id="A0A9Q0I6C6"/>
<reference evidence="2" key="1">
    <citation type="submission" date="2022-07" db="EMBL/GenBank/DDBJ databases">
        <title>Chromosome-level genome of Muraenolepis orangiensis.</title>
        <authorList>
            <person name="Kim J."/>
        </authorList>
    </citation>
    <scope>NUCLEOTIDE SEQUENCE</scope>
    <source>
        <strain evidence="2">KU_S4_2022</strain>
        <tissue evidence="2">Muscle</tissue>
    </source>
</reference>
<feature type="compositionally biased region" description="Polar residues" evidence="1">
    <location>
        <begin position="14"/>
        <end position="24"/>
    </location>
</feature>
<feature type="compositionally biased region" description="Basic and acidic residues" evidence="1">
    <location>
        <begin position="1"/>
        <end position="10"/>
    </location>
</feature>
<accession>A0A9Q0I6C6</accession>
<feature type="region of interest" description="Disordered" evidence="1">
    <location>
        <begin position="1"/>
        <end position="78"/>
    </location>
</feature>
<organism evidence="2 3">
    <name type="scientific">Muraenolepis orangiensis</name>
    <name type="common">Patagonian moray cod</name>
    <dbReference type="NCBI Taxonomy" id="630683"/>
    <lineage>
        <taxon>Eukaryota</taxon>
        <taxon>Metazoa</taxon>
        <taxon>Chordata</taxon>
        <taxon>Craniata</taxon>
        <taxon>Vertebrata</taxon>
        <taxon>Euteleostomi</taxon>
        <taxon>Actinopterygii</taxon>
        <taxon>Neopterygii</taxon>
        <taxon>Teleostei</taxon>
        <taxon>Neoteleostei</taxon>
        <taxon>Acanthomorphata</taxon>
        <taxon>Zeiogadaria</taxon>
        <taxon>Gadariae</taxon>
        <taxon>Gadiformes</taxon>
        <taxon>Muraenolepidoidei</taxon>
        <taxon>Muraenolepididae</taxon>
        <taxon>Muraenolepis</taxon>
    </lineage>
</organism>
<dbReference type="Proteomes" id="UP001148018">
    <property type="component" value="Unassembled WGS sequence"/>
</dbReference>
<keyword evidence="3" id="KW-1185">Reference proteome</keyword>
<sequence>MSQLAHRREFPSNGHGSRTAQRTRTPGGGGGSYKCQEAGGLRPRIFAHSRSPPCPPRSTDPLFQSPEEPARATCQNGP</sequence>
<protein>
    <submittedName>
        <fullName evidence="2">Uncharacterized protein</fullName>
    </submittedName>
</protein>
<evidence type="ECO:0000256" key="1">
    <source>
        <dbReference type="SAM" id="MobiDB-lite"/>
    </source>
</evidence>
<evidence type="ECO:0000313" key="2">
    <source>
        <dbReference type="EMBL" id="KAJ3586975.1"/>
    </source>
</evidence>
<gene>
    <name evidence="2" type="ORF">NHX12_013366</name>
</gene>
<comment type="caution">
    <text evidence="2">The sequence shown here is derived from an EMBL/GenBank/DDBJ whole genome shotgun (WGS) entry which is preliminary data.</text>
</comment>
<name>A0A9Q0I6C6_9TELE</name>